<organism evidence="2 3">
    <name type="scientific">Chryseolinea lacunae</name>
    <dbReference type="NCBI Taxonomy" id="2801331"/>
    <lineage>
        <taxon>Bacteria</taxon>
        <taxon>Pseudomonadati</taxon>
        <taxon>Bacteroidota</taxon>
        <taxon>Cytophagia</taxon>
        <taxon>Cytophagales</taxon>
        <taxon>Fulvivirgaceae</taxon>
        <taxon>Chryseolinea</taxon>
    </lineage>
</organism>
<evidence type="ECO:0000313" key="3">
    <source>
        <dbReference type="Proteomes" id="UP000613030"/>
    </source>
</evidence>
<dbReference type="Proteomes" id="UP000613030">
    <property type="component" value="Unassembled WGS sequence"/>
</dbReference>
<comment type="caution">
    <text evidence="2">The sequence shown here is derived from an EMBL/GenBank/DDBJ whole genome shotgun (WGS) entry which is preliminary data.</text>
</comment>
<reference evidence="2 3" key="1">
    <citation type="submission" date="2021-01" db="EMBL/GenBank/DDBJ databases">
        <title>Chryseolinea sp. Jin1 Genome sequencing and assembly.</title>
        <authorList>
            <person name="Kim I."/>
        </authorList>
    </citation>
    <scope>NUCLEOTIDE SEQUENCE [LARGE SCALE GENOMIC DNA]</scope>
    <source>
        <strain evidence="2 3">Jin1</strain>
    </source>
</reference>
<feature type="signal peptide" evidence="1">
    <location>
        <begin position="1"/>
        <end position="22"/>
    </location>
</feature>
<evidence type="ECO:0000256" key="1">
    <source>
        <dbReference type="SAM" id="SignalP"/>
    </source>
</evidence>
<keyword evidence="3" id="KW-1185">Reference proteome</keyword>
<sequence>MKKIRIYISILFIGAFHSVAHGQSDQFFSNKVLSKFEFTTGIGMLRGPSYYTRENKIGFSFGAGVSHAFSKTFELKARALYELKGSKTTNHMAIIRDGVFTDYSRALNTNQYFLTLALLPTFHITAKKNILIGAGGFYSFLKKLRIREELTDNITHITTTTNHNRPSNQSPYNEFGISAYTGYVFSLSGKTDLTIMLHINKSLKDFDNAYSNWQRNNVLLLSATFGITR</sequence>
<feature type="chain" id="PRO_5045049876" evidence="1">
    <location>
        <begin position="23"/>
        <end position="229"/>
    </location>
</feature>
<keyword evidence="1" id="KW-0732">Signal</keyword>
<name>A0ABS1KNI4_9BACT</name>
<protein>
    <submittedName>
        <fullName evidence="2">Outer membrane beta-barrel protein</fullName>
    </submittedName>
</protein>
<proteinExistence type="predicted"/>
<dbReference type="RefSeq" id="WP_202008352.1">
    <property type="nucleotide sequence ID" value="NZ_JAERRB010000002.1"/>
</dbReference>
<accession>A0ABS1KNI4</accession>
<evidence type="ECO:0000313" key="2">
    <source>
        <dbReference type="EMBL" id="MBL0740986.1"/>
    </source>
</evidence>
<gene>
    <name evidence="2" type="ORF">JI741_07125</name>
</gene>
<dbReference type="EMBL" id="JAERRB010000002">
    <property type="protein sequence ID" value="MBL0740986.1"/>
    <property type="molecule type" value="Genomic_DNA"/>
</dbReference>